<dbReference type="Proteomes" id="UP000823388">
    <property type="component" value="Chromosome 3K"/>
</dbReference>
<comment type="caution">
    <text evidence="1">The sequence shown here is derived from an EMBL/GenBank/DDBJ whole genome shotgun (WGS) entry which is preliminary data.</text>
</comment>
<accession>A0A8T0UWD4</accession>
<keyword evidence="2" id="KW-1185">Reference proteome</keyword>
<dbReference type="AlphaFoldDB" id="A0A8T0UWD4"/>
<protein>
    <submittedName>
        <fullName evidence="1">Uncharacterized protein</fullName>
    </submittedName>
</protein>
<evidence type="ECO:0000313" key="1">
    <source>
        <dbReference type="EMBL" id="KAG2625284.1"/>
    </source>
</evidence>
<proteinExistence type="predicted"/>
<gene>
    <name evidence="1" type="ORF">PVAP13_3KG203821</name>
</gene>
<evidence type="ECO:0000313" key="2">
    <source>
        <dbReference type="Proteomes" id="UP000823388"/>
    </source>
</evidence>
<organism evidence="1 2">
    <name type="scientific">Panicum virgatum</name>
    <name type="common">Blackwell switchgrass</name>
    <dbReference type="NCBI Taxonomy" id="38727"/>
    <lineage>
        <taxon>Eukaryota</taxon>
        <taxon>Viridiplantae</taxon>
        <taxon>Streptophyta</taxon>
        <taxon>Embryophyta</taxon>
        <taxon>Tracheophyta</taxon>
        <taxon>Spermatophyta</taxon>
        <taxon>Magnoliopsida</taxon>
        <taxon>Liliopsida</taxon>
        <taxon>Poales</taxon>
        <taxon>Poaceae</taxon>
        <taxon>PACMAD clade</taxon>
        <taxon>Panicoideae</taxon>
        <taxon>Panicodae</taxon>
        <taxon>Paniceae</taxon>
        <taxon>Panicinae</taxon>
        <taxon>Panicum</taxon>
        <taxon>Panicum sect. Hiantes</taxon>
    </lineage>
</organism>
<dbReference type="EMBL" id="CM029041">
    <property type="protein sequence ID" value="KAG2625284.1"/>
    <property type="molecule type" value="Genomic_DNA"/>
</dbReference>
<sequence length="109" mass="12055">MLIWPTMSNGHENLHYIIFMHFKKISRSINATRQSKTISPVLFLFLVLTKLRAENTLSTEAVALRCAEDEPLRTKGMDCRILAEGIQGTGEGAVQAAGLGIRPASGMRR</sequence>
<reference evidence="1" key="1">
    <citation type="submission" date="2020-05" db="EMBL/GenBank/DDBJ databases">
        <title>WGS assembly of Panicum virgatum.</title>
        <authorList>
            <person name="Lovell J.T."/>
            <person name="Jenkins J."/>
            <person name="Shu S."/>
            <person name="Juenger T.E."/>
            <person name="Schmutz J."/>
        </authorList>
    </citation>
    <scope>NUCLEOTIDE SEQUENCE</scope>
    <source>
        <strain evidence="1">AP13</strain>
    </source>
</reference>
<name>A0A8T0UWD4_PANVG</name>